<dbReference type="EC" id="4.1.99.22" evidence="3"/>
<dbReference type="InterPro" id="IPR007197">
    <property type="entry name" value="rSAM"/>
</dbReference>
<evidence type="ECO:0000256" key="5">
    <source>
        <dbReference type="ARBA" id="ARBA00022691"/>
    </source>
</evidence>
<organism evidence="16 17">
    <name type="scientific">Monoraphidium neglectum</name>
    <dbReference type="NCBI Taxonomy" id="145388"/>
    <lineage>
        <taxon>Eukaryota</taxon>
        <taxon>Viridiplantae</taxon>
        <taxon>Chlorophyta</taxon>
        <taxon>core chlorophytes</taxon>
        <taxon>Chlorophyceae</taxon>
        <taxon>CS clade</taxon>
        <taxon>Sphaeropleales</taxon>
        <taxon>Selenastraceae</taxon>
        <taxon>Monoraphidium</taxon>
    </lineage>
</organism>
<keyword evidence="8" id="KW-0408">Iron</keyword>
<evidence type="ECO:0000256" key="10">
    <source>
        <dbReference type="ARBA" id="ARBA00023134"/>
    </source>
</evidence>
<evidence type="ECO:0000259" key="15">
    <source>
        <dbReference type="SMART" id="SM00729"/>
    </source>
</evidence>
<keyword evidence="5" id="KW-0949">S-adenosyl-L-methionine</keyword>
<dbReference type="Gene3D" id="3.20.20.70">
    <property type="entry name" value="Aldolase class I"/>
    <property type="match status" value="1"/>
</dbReference>
<dbReference type="InterPro" id="IPR040064">
    <property type="entry name" value="MoaA-like"/>
</dbReference>
<dbReference type="RefSeq" id="XP_013900015.1">
    <property type="nucleotide sequence ID" value="XM_014044561.1"/>
</dbReference>
<dbReference type="GO" id="GO:0046872">
    <property type="term" value="F:metal ion binding"/>
    <property type="evidence" value="ECO:0007669"/>
    <property type="project" value="UniProtKB-KW"/>
</dbReference>
<keyword evidence="10" id="KW-0342">GTP-binding</keyword>
<dbReference type="OrthoDB" id="429626at2759"/>
<dbReference type="HAMAP" id="MF_01225_B">
    <property type="entry name" value="MoaA_B"/>
    <property type="match status" value="1"/>
</dbReference>
<dbReference type="InterPro" id="IPR050105">
    <property type="entry name" value="MoCo_biosynth_MoaA/MoaC"/>
</dbReference>
<keyword evidence="11" id="KW-0501">Molybdenum cofactor biosynthesis</keyword>
<dbReference type="SMART" id="SM00729">
    <property type="entry name" value="Elp3"/>
    <property type="match status" value="1"/>
</dbReference>
<evidence type="ECO:0000256" key="14">
    <source>
        <dbReference type="SAM" id="MobiDB-lite"/>
    </source>
</evidence>
<evidence type="ECO:0000256" key="11">
    <source>
        <dbReference type="ARBA" id="ARBA00023150"/>
    </source>
</evidence>
<keyword evidence="9" id="KW-0411">Iron-sulfur</keyword>
<evidence type="ECO:0000256" key="9">
    <source>
        <dbReference type="ARBA" id="ARBA00023014"/>
    </source>
</evidence>
<dbReference type="InterPro" id="IPR058240">
    <property type="entry name" value="rSAM_sf"/>
</dbReference>
<dbReference type="GO" id="GO:0006777">
    <property type="term" value="P:Mo-molybdopterin cofactor biosynthetic process"/>
    <property type="evidence" value="ECO:0007669"/>
    <property type="project" value="UniProtKB-KW"/>
</dbReference>
<dbReference type="GO" id="GO:0051539">
    <property type="term" value="F:4 iron, 4 sulfur cluster binding"/>
    <property type="evidence" value="ECO:0007669"/>
    <property type="project" value="UniProtKB-KW"/>
</dbReference>
<sequence length="376" mass="41292">MLRTPSKQQRAPPPGSGRQEQEQQAPSAADWREVVERARRMGGHVSGEQMLTDTFSRKHTYLRLSLTERCNLRCTYCMPADGAPLTPGERLLSADELQRLASLFVGAGVDKIRLTGGEPTVRKDLLEICRSLSALPGLRTLAMTSNGVALKRQLPQLQEAGLNALNISLDTLRPDRFEALTRRAGHGKVLASIEEALRLGFAPLKVNVVVMRGVNDDEIIDFSELTRDAPLNVRFIEYMPFDGNVWSDSKMVTYKEMLAALRDRYPQGLVRCADPAGEVAKNFTVPGHKGSVSFITSMTHAFCGDCNRLRVLADGSLKVCLFGANEVSLRDAMREGATDDDLRLVISAAVDRKRAAHAGMFELAATQNRPMITIGG</sequence>
<proteinExistence type="inferred from homology"/>
<evidence type="ECO:0000256" key="4">
    <source>
        <dbReference type="ARBA" id="ARBA00022485"/>
    </source>
</evidence>
<dbReference type="NCBIfam" id="TIGR02666">
    <property type="entry name" value="moaA"/>
    <property type="match status" value="1"/>
</dbReference>
<dbReference type="EMBL" id="KK101408">
    <property type="protein sequence ID" value="KIZ00996.1"/>
    <property type="molecule type" value="Genomic_DNA"/>
</dbReference>
<evidence type="ECO:0000256" key="6">
    <source>
        <dbReference type="ARBA" id="ARBA00022723"/>
    </source>
</evidence>
<evidence type="ECO:0000256" key="12">
    <source>
        <dbReference type="ARBA" id="ARBA00023239"/>
    </source>
</evidence>
<dbReference type="KEGG" id="mng:MNEG_6969"/>
<evidence type="ECO:0000256" key="7">
    <source>
        <dbReference type="ARBA" id="ARBA00022741"/>
    </source>
</evidence>
<name>A0A0D2N4M1_9CHLO</name>
<protein>
    <recommendedName>
        <fullName evidence="3">GTP 3',8-cyclase</fullName>
        <ecNumber evidence="3">4.1.99.22</ecNumber>
    </recommendedName>
</protein>
<keyword evidence="17" id="KW-1185">Reference proteome</keyword>
<evidence type="ECO:0000313" key="16">
    <source>
        <dbReference type="EMBL" id="KIZ00996.1"/>
    </source>
</evidence>
<dbReference type="GO" id="GO:0061798">
    <property type="term" value="F:GTP 3',8'-cyclase activity"/>
    <property type="evidence" value="ECO:0007669"/>
    <property type="project" value="UniProtKB-EC"/>
</dbReference>
<evidence type="ECO:0000256" key="8">
    <source>
        <dbReference type="ARBA" id="ARBA00023004"/>
    </source>
</evidence>
<feature type="region of interest" description="Disordered" evidence="14">
    <location>
        <begin position="1"/>
        <end position="30"/>
    </location>
</feature>
<dbReference type="Proteomes" id="UP000054498">
    <property type="component" value="Unassembled WGS sequence"/>
</dbReference>
<dbReference type="GeneID" id="25739845"/>
<keyword evidence="7" id="KW-0547">Nucleotide-binding</keyword>
<keyword evidence="4" id="KW-0004">4Fe-4S</keyword>
<dbReference type="SFLD" id="SFLDG01386">
    <property type="entry name" value="main_SPASM_domain-containing"/>
    <property type="match status" value="1"/>
</dbReference>
<comment type="pathway">
    <text evidence="2">Cofactor biosynthesis; molybdopterin biosynthesis.</text>
</comment>
<dbReference type="Pfam" id="PF06463">
    <property type="entry name" value="Mob_synth_C"/>
    <property type="match status" value="1"/>
</dbReference>
<dbReference type="CDD" id="cd21117">
    <property type="entry name" value="Twitch_MoaA"/>
    <property type="match status" value="1"/>
</dbReference>
<evidence type="ECO:0000256" key="13">
    <source>
        <dbReference type="ARBA" id="ARBA00048697"/>
    </source>
</evidence>
<dbReference type="SUPFAM" id="SSF102114">
    <property type="entry name" value="Radical SAM enzymes"/>
    <property type="match status" value="1"/>
</dbReference>
<dbReference type="PANTHER" id="PTHR22960">
    <property type="entry name" value="MOLYBDOPTERIN COFACTOR SYNTHESIS PROTEIN A"/>
    <property type="match status" value="1"/>
</dbReference>
<evidence type="ECO:0000256" key="3">
    <source>
        <dbReference type="ARBA" id="ARBA00012167"/>
    </source>
</evidence>
<evidence type="ECO:0000256" key="2">
    <source>
        <dbReference type="ARBA" id="ARBA00005046"/>
    </source>
</evidence>
<gene>
    <name evidence="16" type="ORF">MNEG_6969</name>
</gene>
<feature type="domain" description="Elp3/MiaA/NifB-like radical SAM core" evidence="15">
    <location>
        <begin position="60"/>
        <end position="263"/>
    </location>
</feature>
<dbReference type="GO" id="GO:0061799">
    <property type="term" value="F:cyclic pyranopterin monophosphate synthase activity"/>
    <property type="evidence" value="ECO:0007669"/>
    <property type="project" value="TreeGrafter"/>
</dbReference>
<dbReference type="InterPro" id="IPR000385">
    <property type="entry name" value="MoaA_NifB_PqqE_Fe-S-bd_CS"/>
</dbReference>
<dbReference type="PROSITE" id="PS01305">
    <property type="entry name" value="MOAA_NIFB_PQQE"/>
    <property type="match status" value="1"/>
</dbReference>
<comment type="catalytic activity">
    <reaction evidence="13">
        <text>GTP + AH2 + S-adenosyl-L-methionine = (8S)-3',8-cyclo-7,8-dihydroguanosine 5'-triphosphate + 5'-deoxyadenosine + L-methionine + A + H(+)</text>
        <dbReference type="Rhea" id="RHEA:49576"/>
        <dbReference type="ChEBI" id="CHEBI:13193"/>
        <dbReference type="ChEBI" id="CHEBI:15378"/>
        <dbReference type="ChEBI" id="CHEBI:17319"/>
        <dbReference type="ChEBI" id="CHEBI:17499"/>
        <dbReference type="ChEBI" id="CHEBI:37565"/>
        <dbReference type="ChEBI" id="CHEBI:57844"/>
        <dbReference type="ChEBI" id="CHEBI:59789"/>
        <dbReference type="ChEBI" id="CHEBI:131766"/>
        <dbReference type="EC" id="4.1.99.22"/>
    </reaction>
</comment>
<dbReference type="AlphaFoldDB" id="A0A0D2N4M1"/>
<dbReference type="Pfam" id="PF04055">
    <property type="entry name" value="Radical_SAM"/>
    <property type="match status" value="1"/>
</dbReference>
<dbReference type="InterPro" id="IPR013785">
    <property type="entry name" value="Aldolase_TIM"/>
</dbReference>
<evidence type="ECO:0000256" key="1">
    <source>
        <dbReference type="ARBA" id="ARBA00001966"/>
    </source>
</evidence>
<keyword evidence="6" id="KW-0479">Metal-binding</keyword>
<dbReference type="PANTHER" id="PTHR22960:SF0">
    <property type="entry name" value="MOLYBDENUM COFACTOR BIOSYNTHESIS PROTEIN 1"/>
    <property type="match status" value="1"/>
</dbReference>
<dbReference type="UniPathway" id="UPA00344"/>
<accession>A0A0D2N4M1</accession>
<keyword evidence="12" id="KW-0456">Lyase</keyword>
<dbReference type="SFLD" id="SFLDS00029">
    <property type="entry name" value="Radical_SAM"/>
    <property type="match status" value="1"/>
</dbReference>
<dbReference type="InterPro" id="IPR006638">
    <property type="entry name" value="Elp3/MiaA/NifB-like_rSAM"/>
</dbReference>
<dbReference type="CDD" id="cd01335">
    <property type="entry name" value="Radical_SAM"/>
    <property type="match status" value="1"/>
</dbReference>
<dbReference type="STRING" id="145388.A0A0D2N4M1"/>
<dbReference type="InterPro" id="IPR010505">
    <property type="entry name" value="MoaA_twitch"/>
</dbReference>
<dbReference type="SFLD" id="SFLDG01067">
    <property type="entry name" value="SPASM/twitch_domain_containing"/>
    <property type="match status" value="1"/>
</dbReference>
<reference evidence="16 17" key="1">
    <citation type="journal article" date="2013" name="BMC Genomics">
        <title>Reconstruction of the lipid metabolism for the microalga Monoraphidium neglectum from its genome sequence reveals characteristics suitable for biofuel production.</title>
        <authorList>
            <person name="Bogen C."/>
            <person name="Al-Dilaimi A."/>
            <person name="Albersmeier A."/>
            <person name="Wichmann J."/>
            <person name="Grundmann M."/>
            <person name="Rupp O."/>
            <person name="Lauersen K.J."/>
            <person name="Blifernez-Klassen O."/>
            <person name="Kalinowski J."/>
            <person name="Goesmann A."/>
            <person name="Mussgnug J.H."/>
            <person name="Kruse O."/>
        </authorList>
    </citation>
    <scope>NUCLEOTIDE SEQUENCE [LARGE SCALE GENOMIC DNA]</scope>
    <source>
        <strain evidence="16 17">SAG 48.87</strain>
    </source>
</reference>
<dbReference type="InterPro" id="IPR013483">
    <property type="entry name" value="MoaA"/>
</dbReference>
<evidence type="ECO:0000313" key="17">
    <source>
        <dbReference type="Proteomes" id="UP000054498"/>
    </source>
</evidence>
<comment type="cofactor">
    <cofactor evidence="1">
        <name>[4Fe-4S] cluster</name>
        <dbReference type="ChEBI" id="CHEBI:49883"/>
    </cofactor>
</comment>
<dbReference type="SFLD" id="SFLDG01383">
    <property type="entry name" value="cyclic_pyranopterin_phosphate"/>
    <property type="match status" value="1"/>
</dbReference>
<dbReference type="GO" id="GO:0005525">
    <property type="term" value="F:GTP binding"/>
    <property type="evidence" value="ECO:0007669"/>
    <property type="project" value="UniProtKB-KW"/>
</dbReference>